<comment type="caution">
    <text evidence="1">The sequence shown here is derived from an EMBL/GenBank/DDBJ whole genome shotgun (WGS) entry which is preliminary data.</text>
</comment>
<keyword evidence="2" id="KW-1185">Reference proteome</keyword>
<reference evidence="1 2" key="1">
    <citation type="submission" date="2024-11" db="EMBL/GenBank/DDBJ databases">
        <title>A near-complete genome assembly of Cinchona calisaya.</title>
        <authorList>
            <person name="Lian D.C."/>
            <person name="Zhao X.W."/>
            <person name="Wei L."/>
        </authorList>
    </citation>
    <scope>NUCLEOTIDE SEQUENCE [LARGE SCALE GENOMIC DNA]</scope>
    <source>
        <tissue evidence="1">Nenye</tissue>
    </source>
</reference>
<gene>
    <name evidence="1" type="ORF">ACH5RR_033146</name>
</gene>
<dbReference type="AlphaFoldDB" id="A0ABD2YK43"/>
<evidence type="ECO:0000313" key="1">
    <source>
        <dbReference type="EMBL" id="KAL3507764.1"/>
    </source>
</evidence>
<sequence length="132" mass="14811">MSKITKTSEGDKLPSKEHTDVGLTILTAVDHLGCRRFSQETDHDPSFLWHSNSEFEFALILIEHYPYVSMDSKFPGVVFRLGIPIIHYKTLKTNTTPSCSFRLTSPSQTPTEISSILAPLITASYGIQLLRL</sequence>
<evidence type="ECO:0000313" key="2">
    <source>
        <dbReference type="Proteomes" id="UP001630127"/>
    </source>
</evidence>
<organism evidence="1 2">
    <name type="scientific">Cinchona calisaya</name>
    <dbReference type="NCBI Taxonomy" id="153742"/>
    <lineage>
        <taxon>Eukaryota</taxon>
        <taxon>Viridiplantae</taxon>
        <taxon>Streptophyta</taxon>
        <taxon>Embryophyta</taxon>
        <taxon>Tracheophyta</taxon>
        <taxon>Spermatophyta</taxon>
        <taxon>Magnoliopsida</taxon>
        <taxon>eudicotyledons</taxon>
        <taxon>Gunneridae</taxon>
        <taxon>Pentapetalae</taxon>
        <taxon>asterids</taxon>
        <taxon>lamiids</taxon>
        <taxon>Gentianales</taxon>
        <taxon>Rubiaceae</taxon>
        <taxon>Cinchonoideae</taxon>
        <taxon>Cinchoneae</taxon>
        <taxon>Cinchona</taxon>
    </lineage>
</organism>
<protein>
    <submittedName>
        <fullName evidence="1">Uncharacterized protein</fullName>
    </submittedName>
</protein>
<accession>A0ABD2YK43</accession>
<name>A0ABD2YK43_9GENT</name>
<dbReference type="EMBL" id="JBJUIK010000013">
    <property type="protein sequence ID" value="KAL3507764.1"/>
    <property type="molecule type" value="Genomic_DNA"/>
</dbReference>
<proteinExistence type="predicted"/>
<dbReference type="Proteomes" id="UP001630127">
    <property type="component" value="Unassembled WGS sequence"/>
</dbReference>